<dbReference type="Gene3D" id="3.30.420.240">
    <property type="match status" value="1"/>
</dbReference>
<protein>
    <submittedName>
        <fullName evidence="1">Uncharacterized protein</fullName>
    </submittedName>
</protein>
<name>A0A0F9LWN1_9ZZZZ</name>
<comment type="caution">
    <text evidence="1">The sequence shown here is derived from an EMBL/GenBank/DDBJ whole genome shotgun (WGS) entry which is preliminary data.</text>
</comment>
<evidence type="ECO:0000313" key="1">
    <source>
        <dbReference type="EMBL" id="KKM61472.1"/>
    </source>
</evidence>
<dbReference type="EMBL" id="LAZR01011476">
    <property type="protein sequence ID" value="KKM61472.1"/>
    <property type="molecule type" value="Genomic_DNA"/>
</dbReference>
<reference evidence="1" key="1">
    <citation type="journal article" date="2015" name="Nature">
        <title>Complex archaea that bridge the gap between prokaryotes and eukaryotes.</title>
        <authorList>
            <person name="Spang A."/>
            <person name="Saw J.H."/>
            <person name="Jorgensen S.L."/>
            <person name="Zaremba-Niedzwiedzka K."/>
            <person name="Martijn J."/>
            <person name="Lind A.E."/>
            <person name="van Eijk R."/>
            <person name="Schleper C."/>
            <person name="Guy L."/>
            <person name="Ettema T.J."/>
        </authorList>
    </citation>
    <scope>NUCLEOTIDE SEQUENCE</scope>
</reference>
<dbReference type="AlphaFoldDB" id="A0A0F9LWN1"/>
<proteinExistence type="predicted"/>
<accession>A0A0F9LWN1</accession>
<gene>
    <name evidence="1" type="ORF">LCGC14_1531340</name>
</gene>
<organism evidence="1">
    <name type="scientific">marine sediment metagenome</name>
    <dbReference type="NCBI Taxonomy" id="412755"/>
    <lineage>
        <taxon>unclassified sequences</taxon>
        <taxon>metagenomes</taxon>
        <taxon>ecological metagenomes</taxon>
    </lineage>
</organism>
<feature type="non-terminal residue" evidence="1">
    <location>
        <position position="1"/>
    </location>
</feature>
<sequence length="65" mass="6525">LTWGVDAIVPESNSMGEPIIDGLRADDALVSIGIQLLPFTTTVASKPPLIQSLALALAAVAGAGP</sequence>